<name>A0ABV3HEE2_9ACTN</name>
<protein>
    <recommendedName>
        <fullName evidence="3">GNAT family N-acetyltransferase</fullName>
    </recommendedName>
</protein>
<gene>
    <name evidence="1" type="ORF">AB0K40_35815</name>
</gene>
<proteinExistence type="predicted"/>
<evidence type="ECO:0000313" key="1">
    <source>
        <dbReference type="EMBL" id="MEV4290908.1"/>
    </source>
</evidence>
<dbReference type="EMBL" id="JBFARM010000012">
    <property type="protein sequence ID" value="MEV4290908.1"/>
    <property type="molecule type" value="Genomic_DNA"/>
</dbReference>
<organism evidence="1 2">
    <name type="scientific">Nonomuraea bangladeshensis</name>
    <dbReference type="NCBI Taxonomy" id="404385"/>
    <lineage>
        <taxon>Bacteria</taxon>
        <taxon>Bacillati</taxon>
        <taxon>Actinomycetota</taxon>
        <taxon>Actinomycetes</taxon>
        <taxon>Streptosporangiales</taxon>
        <taxon>Streptosporangiaceae</taxon>
        <taxon>Nonomuraea</taxon>
    </lineage>
</organism>
<accession>A0ABV3HEE2</accession>
<dbReference type="InterPro" id="IPR016181">
    <property type="entry name" value="Acyl_CoA_acyltransferase"/>
</dbReference>
<keyword evidence="2" id="KW-1185">Reference proteome</keyword>
<dbReference type="SUPFAM" id="SSF55729">
    <property type="entry name" value="Acyl-CoA N-acyltransferases (Nat)"/>
    <property type="match status" value="1"/>
</dbReference>
<sequence>MGARMKVELLDPRHDPEPGDWEELRRAAGQRVTWRWDLLRAYAWAAQAPVVLAVLRRDGRAAGAVAASLRAPRLGRGRYADPRRSAAGRYAGLRRSPAGIVDVHAPGNRSQKGWWWRDEHDPELLSAYLRAVRRALGPGWRSTVWREVSEGEDALLPGPLRLRIPTAPLARLALPWPRLDDWYAVLDPRRRDSLRRRAKTFAAELSVRVGPARDLVGADEAARLRAENDLKHRSRLSPAPPLPLPYLETLIGSGESVALTYRDGRRLLGLSLILDHPDWPVCLSWGAVPPEEGGRKHLYFDGYVRMIEWAIRSGRRGLVLGKGQAEVKRDLGAELRPSSALAVPL</sequence>
<reference evidence="1 2" key="1">
    <citation type="submission" date="2024-06" db="EMBL/GenBank/DDBJ databases">
        <title>The Natural Products Discovery Center: Release of the First 8490 Sequenced Strains for Exploring Actinobacteria Biosynthetic Diversity.</title>
        <authorList>
            <person name="Kalkreuter E."/>
            <person name="Kautsar S.A."/>
            <person name="Yang D."/>
            <person name="Bader C.D."/>
            <person name="Teijaro C.N."/>
            <person name="Fluegel L."/>
            <person name="Davis C.M."/>
            <person name="Simpson J.R."/>
            <person name="Lauterbach L."/>
            <person name="Steele A.D."/>
            <person name="Gui C."/>
            <person name="Meng S."/>
            <person name="Li G."/>
            <person name="Viehrig K."/>
            <person name="Ye F."/>
            <person name="Su P."/>
            <person name="Kiefer A.F."/>
            <person name="Nichols A."/>
            <person name="Cepeda A.J."/>
            <person name="Yan W."/>
            <person name="Fan B."/>
            <person name="Jiang Y."/>
            <person name="Adhikari A."/>
            <person name="Zheng C.-J."/>
            <person name="Schuster L."/>
            <person name="Cowan T.M."/>
            <person name="Smanski M.J."/>
            <person name="Chevrette M.G."/>
            <person name="De Carvalho L.P.S."/>
            <person name="Shen B."/>
        </authorList>
    </citation>
    <scope>NUCLEOTIDE SEQUENCE [LARGE SCALE GENOMIC DNA]</scope>
    <source>
        <strain evidence="1 2">NPDC049574</strain>
    </source>
</reference>
<evidence type="ECO:0008006" key="3">
    <source>
        <dbReference type="Google" id="ProtNLM"/>
    </source>
</evidence>
<evidence type="ECO:0000313" key="2">
    <source>
        <dbReference type="Proteomes" id="UP001552427"/>
    </source>
</evidence>
<comment type="caution">
    <text evidence="1">The sequence shown here is derived from an EMBL/GenBank/DDBJ whole genome shotgun (WGS) entry which is preliminary data.</text>
</comment>
<dbReference type="Proteomes" id="UP001552427">
    <property type="component" value="Unassembled WGS sequence"/>
</dbReference>
<dbReference type="RefSeq" id="WP_364458532.1">
    <property type="nucleotide sequence ID" value="NZ_JBFARM010000012.1"/>
</dbReference>